<name>A0A1R3H4Y7_9ROSI</name>
<gene>
    <name evidence="2" type="ORF">COLO4_31258</name>
</gene>
<keyword evidence="3" id="KW-1185">Reference proteome</keyword>
<dbReference type="Proteomes" id="UP000187203">
    <property type="component" value="Unassembled WGS sequence"/>
</dbReference>
<protein>
    <submittedName>
        <fullName evidence="2">Uncharacterized protein</fullName>
    </submittedName>
</protein>
<sequence>MGKEQDEELFCRGRLQPQTGIKELPAAINGEGTGSENYADQSNDDEKATQWS</sequence>
<organism evidence="2 3">
    <name type="scientific">Corchorus olitorius</name>
    <dbReference type="NCBI Taxonomy" id="93759"/>
    <lineage>
        <taxon>Eukaryota</taxon>
        <taxon>Viridiplantae</taxon>
        <taxon>Streptophyta</taxon>
        <taxon>Embryophyta</taxon>
        <taxon>Tracheophyta</taxon>
        <taxon>Spermatophyta</taxon>
        <taxon>Magnoliopsida</taxon>
        <taxon>eudicotyledons</taxon>
        <taxon>Gunneridae</taxon>
        <taxon>Pentapetalae</taxon>
        <taxon>rosids</taxon>
        <taxon>malvids</taxon>
        <taxon>Malvales</taxon>
        <taxon>Malvaceae</taxon>
        <taxon>Grewioideae</taxon>
        <taxon>Apeibeae</taxon>
        <taxon>Corchorus</taxon>
    </lineage>
</organism>
<evidence type="ECO:0000313" key="3">
    <source>
        <dbReference type="Proteomes" id="UP000187203"/>
    </source>
</evidence>
<reference evidence="3" key="1">
    <citation type="submission" date="2013-09" db="EMBL/GenBank/DDBJ databases">
        <title>Corchorus olitorius genome sequencing.</title>
        <authorList>
            <person name="Alam M."/>
            <person name="Haque M.S."/>
            <person name="Islam M.S."/>
            <person name="Emdad E.M."/>
            <person name="Islam M.M."/>
            <person name="Ahmed B."/>
            <person name="Halim A."/>
            <person name="Hossen Q.M.M."/>
            <person name="Hossain M.Z."/>
            <person name="Ahmed R."/>
            <person name="Khan M.M."/>
            <person name="Islam R."/>
            <person name="Rashid M.M."/>
            <person name="Khan S.A."/>
            <person name="Rahman M.S."/>
            <person name="Alam M."/>
            <person name="Yahiya A.S."/>
            <person name="Khan M.S."/>
            <person name="Azam M.S."/>
            <person name="Haque T."/>
            <person name="Lashkar M.Z.H."/>
            <person name="Akhand A.I."/>
            <person name="Morshed G."/>
            <person name="Roy S."/>
            <person name="Uddin K.S."/>
            <person name="Rabeya T."/>
            <person name="Hossain A.S."/>
            <person name="Chowdhury A."/>
            <person name="Snigdha A.R."/>
            <person name="Mortoza M.S."/>
            <person name="Matin S.A."/>
            <person name="Hoque S.M.E."/>
            <person name="Islam M.K."/>
            <person name="Roy D.K."/>
            <person name="Haider R."/>
            <person name="Moosa M.M."/>
            <person name="Elias S.M."/>
            <person name="Hasan A.M."/>
            <person name="Jahan S."/>
            <person name="Shafiuddin M."/>
            <person name="Mahmood N."/>
            <person name="Shommy N.S."/>
        </authorList>
    </citation>
    <scope>NUCLEOTIDE SEQUENCE [LARGE SCALE GENOMIC DNA]</scope>
    <source>
        <strain evidence="3">cv. O-4</strain>
    </source>
</reference>
<accession>A0A1R3H4Y7</accession>
<feature type="region of interest" description="Disordered" evidence="1">
    <location>
        <begin position="1"/>
        <end position="52"/>
    </location>
</feature>
<evidence type="ECO:0000313" key="2">
    <source>
        <dbReference type="EMBL" id="OMO65428.1"/>
    </source>
</evidence>
<proteinExistence type="predicted"/>
<comment type="caution">
    <text evidence="2">The sequence shown here is derived from an EMBL/GenBank/DDBJ whole genome shotgun (WGS) entry which is preliminary data.</text>
</comment>
<dbReference type="EMBL" id="AWUE01020832">
    <property type="protein sequence ID" value="OMO65428.1"/>
    <property type="molecule type" value="Genomic_DNA"/>
</dbReference>
<dbReference type="AlphaFoldDB" id="A0A1R3H4Y7"/>
<evidence type="ECO:0000256" key="1">
    <source>
        <dbReference type="SAM" id="MobiDB-lite"/>
    </source>
</evidence>